<name>A0AAP4BE21_9FIRM</name>
<dbReference type="Proteomes" id="UP001300383">
    <property type="component" value="Unassembled WGS sequence"/>
</dbReference>
<dbReference type="RefSeq" id="WP_283231743.1">
    <property type="nucleotide sequence ID" value="NZ_JASGBQ010000030.1"/>
</dbReference>
<reference evidence="1 2" key="1">
    <citation type="submission" date="2023-05" db="EMBL/GenBank/DDBJ databases">
        <title>[ruminococcus] sp. nov., isolated from a pig farm feces dump.</title>
        <authorList>
            <person name="Chang Y.-H."/>
        </authorList>
    </citation>
    <scope>NUCLEOTIDE SEQUENCE [LARGE SCALE GENOMIC DNA]</scope>
    <source>
        <strain evidence="1 2">YH-rum2234</strain>
    </source>
</reference>
<comment type="caution">
    <text evidence="1">The sequence shown here is derived from an EMBL/GenBank/DDBJ whole genome shotgun (WGS) entry which is preliminary data.</text>
</comment>
<gene>
    <name evidence="1" type="ORF">QJ036_12770</name>
</gene>
<sequence length="111" mass="12957">MDDYEDEFVKRLQASVQHVKESRKMEEKFMLPEELLRDERAEGKAEGKAESILELLEEYGPIPGDLKARILSEVNLDTLKRWHKLSARVHSVEAFVKELETEDRQKCRASV</sequence>
<accession>A0AAP4BE21</accession>
<proteinExistence type="predicted"/>
<protein>
    <submittedName>
        <fullName evidence="1">Uncharacterized protein</fullName>
    </submittedName>
</protein>
<evidence type="ECO:0000313" key="2">
    <source>
        <dbReference type="Proteomes" id="UP001300383"/>
    </source>
</evidence>
<dbReference type="EMBL" id="JASGBQ010000030">
    <property type="protein sequence ID" value="MDI9243321.1"/>
    <property type="molecule type" value="Genomic_DNA"/>
</dbReference>
<organism evidence="1 2">
    <name type="scientific">Fusibacillus kribbianus</name>
    <dbReference type="NCBI Taxonomy" id="3044208"/>
    <lineage>
        <taxon>Bacteria</taxon>
        <taxon>Bacillati</taxon>
        <taxon>Bacillota</taxon>
        <taxon>Clostridia</taxon>
        <taxon>Lachnospirales</taxon>
        <taxon>Lachnospiraceae</taxon>
        <taxon>Fusibacillus</taxon>
    </lineage>
</organism>
<dbReference type="AlphaFoldDB" id="A0AAP4BE21"/>
<keyword evidence="2" id="KW-1185">Reference proteome</keyword>
<evidence type="ECO:0000313" key="1">
    <source>
        <dbReference type="EMBL" id="MDI9243321.1"/>
    </source>
</evidence>